<feature type="chain" id="PRO_5039539943" description="Lipoprotein" evidence="1">
    <location>
        <begin position="18"/>
        <end position="128"/>
    </location>
</feature>
<dbReference type="Proteomes" id="UP000322139">
    <property type="component" value="Unassembled WGS sequence"/>
</dbReference>
<dbReference type="PROSITE" id="PS51257">
    <property type="entry name" value="PROKAR_LIPOPROTEIN"/>
    <property type="match status" value="1"/>
</dbReference>
<accession>A0A5D4RN83</accession>
<dbReference type="EMBL" id="VTER01000002">
    <property type="protein sequence ID" value="TYS51218.1"/>
    <property type="molecule type" value="Genomic_DNA"/>
</dbReference>
<evidence type="ECO:0000256" key="1">
    <source>
        <dbReference type="SAM" id="SignalP"/>
    </source>
</evidence>
<evidence type="ECO:0008006" key="4">
    <source>
        <dbReference type="Google" id="ProtNLM"/>
    </source>
</evidence>
<reference evidence="2 3" key="1">
    <citation type="submission" date="2019-08" db="EMBL/GenBank/DDBJ databases">
        <title>Bacillus genomes from the desert of Cuatro Cienegas, Coahuila.</title>
        <authorList>
            <person name="Olmedo-Alvarez G."/>
        </authorList>
    </citation>
    <scope>NUCLEOTIDE SEQUENCE [LARGE SCALE GENOMIC DNA]</scope>
    <source>
        <strain evidence="2 3">CH446_14T</strain>
    </source>
</reference>
<comment type="caution">
    <text evidence="2">The sequence shown here is derived from an EMBL/GenBank/DDBJ whole genome shotgun (WGS) entry which is preliminary data.</text>
</comment>
<dbReference type="AlphaFoldDB" id="A0A5D4RN83"/>
<feature type="signal peptide" evidence="1">
    <location>
        <begin position="1"/>
        <end position="17"/>
    </location>
</feature>
<keyword evidence="1" id="KW-0732">Signal</keyword>
<protein>
    <recommendedName>
        <fullName evidence="4">Lipoprotein</fullName>
    </recommendedName>
</protein>
<sequence length="128" mass="14527">MKRLFAFLFITIILLTACQSKTLYFDGVSQNWYGKIRVIQTEDTQEQNFTLKYEGNNLKSIAGKEIKYRIEADSGFTEGQGTLSNGGVLQSHDFGDMCSGCAFIQEDTVITMTVEWDEETESIELKKE</sequence>
<organism evidence="2 3">
    <name type="scientific">Bacillus infantis</name>
    <dbReference type="NCBI Taxonomy" id="324767"/>
    <lineage>
        <taxon>Bacteria</taxon>
        <taxon>Bacillati</taxon>
        <taxon>Bacillota</taxon>
        <taxon>Bacilli</taxon>
        <taxon>Bacillales</taxon>
        <taxon>Bacillaceae</taxon>
        <taxon>Bacillus</taxon>
    </lineage>
</organism>
<proteinExistence type="predicted"/>
<dbReference type="RefSeq" id="WP_148973594.1">
    <property type="nucleotide sequence ID" value="NZ_JBNIKU010000024.1"/>
</dbReference>
<evidence type="ECO:0000313" key="2">
    <source>
        <dbReference type="EMBL" id="TYS51218.1"/>
    </source>
</evidence>
<name>A0A5D4RN83_9BACI</name>
<gene>
    <name evidence="2" type="ORF">FZD51_04060</name>
</gene>
<evidence type="ECO:0000313" key="3">
    <source>
        <dbReference type="Proteomes" id="UP000322139"/>
    </source>
</evidence>